<proteinExistence type="predicted"/>
<comment type="caution">
    <text evidence="2">The sequence shown here is derived from an EMBL/GenBank/DDBJ whole genome shotgun (WGS) entry which is preliminary data.</text>
</comment>
<gene>
    <name evidence="2" type="ORF">FNJ60_05320</name>
</gene>
<feature type="transmembrane region" description="Helical" evidence="1">
    <location>
        <begin position="20"/>
        <end position="40"/>
    </location>
</feature>
<reference evidence="2 3" key="1">
    <citation type="submission" date="2019-07" db="EMBL/GenBank/DDBJ databases">
        <title>Draft Genome Sequences of Bacteroides pyogenes Strains Isolated from the Uterus Holstein Dairy Cows with Metritis.</title>
        <authorList>
            <person name="Cunha F."/>
            <person name="Galvao K.N."/>
            <person name="Jeon S.J."/>
            <person name="Jeong K.C."/>
        </authorList>
    </citation>
    <scope>NUCLEOTIDE SEQUENCE [LARGE SCALE GENOMIC DNA]</scope>
    <source>
        <strain evidence="2 3">KG-31</strain>
    </source>
</reference>
<dbReference type="EMBL" id="VKLW01000009">
    <property type="protein sequence ID" value="TYK34156.1"/>
    <property type="molecule type" value="Genomic_DNA"/>
</dbReference>
<evidence type="ECO:0000313" key="2">
    <source>
        <dbReference type="EMBL" id="TYK34156.1"/>
    </source>
</evidence>
<name>A0A5D3EF54_9BACE</name>
<dbReference type="Proteomes" id="UP000324383">
    <property type="component" value="Unassembled WGS sequence"/>
</dbReference>
<keyword evidence="1" id="KW-0812">Transmembrane</keyword>
<organism evidence="2 3">
    <name type="scientific">Bacteroides pyogenes</name>
    <dbReference type="NCBI Taxonomy" id="310300"/>
    <lineage>
        <taxon>Bacteria</taxon>
        <taxon>Pseudomonadati</taxon>
        <taxon>Bacteroidota</taxon>
        <taxon>Bacteroidia</taxon>
        <taxon>Bacteroidales</taxon>
        <taxon>Bacteroidaceae</taxon>
        <taxon>Bacteroides</taxon>
    </lineage>
</organism>
<evidence type="ECO:0000313" key="3">
    <source>
        <dbReference type="Proteomes" id="UP000324383"/>
    </source>
</evidence>
<evidence type="ECO:0000256" key="1">
    <source>
        <dbReference type="SAM" id="Phobius"/>
    </source>
</evidence>
<protein>
    <submittedName>
        <fullName evidence="2">Uncharacterized protein</fullName>
    </submittedName>
</protein>
<dbReference type="RefSeq" id="WP_148730327.1">
    <property type="nucleotide sequence ID" value="NZ_VKLW01000009.1"/>
</dbReference>
<dbReference type="AlphaFoldDB" id="A0A5D3EF54"/>
<keyword evidence="3" id="KW-1185">Reference proteome</keyword>
<keyword evidence="1" id="KW-0472">Membrane</keyword>
<accession>A0A5D3EF54</accession>
<sequence>MKYDQLQAKNIFFRSQRMKFLQTLRVALPFLITSGLYIIMKTEKEVFSDLFADGEIVRSFLSHDILQNKLFYNECRSGNNRNVTNVYFINFAFTHRPKDWNAIARSILELTLQLLSAKTNLH</sequence>
<keyword evidence="1" id="KW-1133">Transmembrane helix</keyword>